<dbReference type="AlphaFoldDB" id="A0AAP2DHX3"/>
<evidence type="ECO:0000313" key="7">
    <source>
        <dbReference type="EMBL" id="MBT1695337.1"/>
    </source>
</evidence>
<dbReference type="SUPFAM" id="SSF88659">
    <property type="entry name" value="Sigma3 and sigma4 domains of RNA polymerase sigma factors"/>
    <property type="match status" value="1"/>
</dbReference>
<evidence type="ECO:0000259" key="5">
    <source>
        <dbReference type="Pfam" id="PF04542"/>
    </source>
</evidence>
<dbReference type="InterPro" id="IPR007627">
    <property type="entry name" value="RNA_pol_sigma70_r2"/>
</dbReference>
<organism evidence="7 8">
    <name type="scientific">Chryseosolibacter histidini</name>
    <dbReference type="NCBI Taxonomy" id="2782349"/>
    <lineage>
        <taxon>Bacteria</taxon>
        <taxon>Pseudomonadati</taxon>
        <taxon>Bacteroidota</taxon>
        <taxon>Cytophagia</taxon>
        <taxon>Cytophagales</taxon>
        <taxon>Chryseotaleaceae</taxon>
        <taxon>Chryseosolibacter</taxon>
    </lineage>
</organism>
<evidence type="ECO:0000259" key="6">
    <source>
        <dbReference type="Pfam" id="PF08281"/>
    </source>
</evidence>
<dbReference type="Pfam" id="PF04542">
    <property type="entry name" value="Sigma70_r2"/>
    <property type="match status" value="1"/>
</dbReference>
<dbReference type="RefSeq" id="WP_254158881.1">
    <property type="nucleotide sequence ID" value="NZ_JAHESF010000001.1"/>
</dbReference>
<dbReference type="GO" id="GO:0016987">
    <property type="term" value="F:sigma factor activity"/>
    <property type="evidence" value="ECO:0007669"/>
    <property type="project" value="UniProtKB-KW"/>
</dbReference>
<dbReference type="InterPro" id="IPR013325">
    <property type="entry name" value="RNA_pol_sigma_r2"/>
</dbReference>
<dbReference type="InterPro" id="IPR036388">
    <property type="entry name" value="WH-like_DNA-bd_sf"/>
</dbReference>
<proteinExistence type="inferred from homology"/>
<comment type="caution">
    <text evidence="7">The sequence shown here is derived from an EMBL/GenBank/DDBJ whole genome shotgun (WGS) entry which is preliminary data.</text>
</comment>
<evidence type="ECO:0000256" key="2">
    <source>
        <dbReference type="ARBA" id="ARBA00023015"/>
    </source>
</evidence>
<dbReference type="NCBIfam" id="TIGR02937">
    <property type="entry name" value="sigma70-ECF"/>
    <property type="match status" value="1"/>
</dbReference>
<dbReference type="GO" id="GO:0006352">
    <property type="term" value="P:DNA-templated transcription initiation"/>
    <property type="evidence" value="ECO:0007669"/>
    <property type="project" value="InterPro"/>
</dbReference>
<keyword evidence="2" id="KW-0805">Transcription regulation</keyword>
<dbReference type="Pfam" id="PF08281">
    <property type="entry name" value="Sigma70_r4_2"/>
    <property type="match status" value="1"/>
</dbReference>
<gene>
    <name evidence="7" type="ORF">KK083_00525</name>
</gene>
<dbReference type="InterPro" id="IPR013249">
    <property type="entry name" value="RNA_pol_sigma70_r4_t2"/>
</dbReference>
<evidence type="ECO:0000256" key="4">
    <source>
        <dbReference type="ARBA" id="ARBA00023163"/>
    </source>
</evidence>
<evidence type="ECO:0000313" key="8">
    <source>
        <dbReference type="Proteomes" id="UP001319200"/>
    </source>
</evidence>
<dbReference type="Gene3D" id="1.10.10.10">
    <property type="entry name" value="Winged helix-like DNA-binding domain superfamily/Winged helix DNA-binding domain"/>
    <property type="match status" value="1"/>
</dbReference>
<feature type="domain" description="RNA polymerase sigma factor 70 region 4 type 2" evidence="6">
    <location>
        <begin position="139"/>
        <end position="189"/>
    </location>
</feature>
<keyword evidence="8" id="KW-1185">Reference proteome</keyword>
<evidence type="ECO:0000256" key="3">
    <source>
        <dbReference type="ARBA" id="ARBA00023082"/>
    </source>
</evidence>
<dbReference type="GO" id="GO:0003677">
    <property type="term" value="F:DNA binding"/>
    <property type="evidence" value="ECO:0007669"/>
    <property type="project" value="InterPro"/>
</dbReference>
<dbReference type="NCBIfam" id="NF008888">
    <property type="entry name" value="PRK11922.1"/>
    <property type="match status" value="1"/>
</dbReference>
<sequence>MYAIKLNEPAIQKLHDPVVVARIIAGEKELFELLLRRYNQKLYRVIRSYLRNPDDIEDAMQDTYLKAYNRLDQFRGDSSFSTWLIRIGINEALQRIKKDTRIKRLHEGDADPMNKELIQLPDSRNVNPEKITIGKEVKNLIERAIDELPEKYRVIYVLKEIQGMETHELCECIGIQESNVKVRLHRAKNLMKETLLRLSSDPEIFEFGSARCDALVNNVMRKI</sequence>
<reference evidence="7 8" key="1">
    <citation type="submission" date="2021-05" db="EMBL/GenBank/DDBJ databases">
        <title>A Polyphasic approach of four new species of the genus Ohtaekwangia: Ohtaekwangia histidinii sp. nov., Ohtaekwangia cretensis sp. nov., Ohtaekwangia indiensis sp. nov., Ohtaekwangia reichenbachii sp. nov. from diverse environment.</title>
        <authorList>
            <person name="Octaviana S."/>
        </authorList>
    </citation>
    <scope>NUCLEOTIDE SEQUENCE [LARGE SCALE GENOMIC DNA]</scope>
    <source>
        <strain evidence="7 8">PWU4</strain>
    </source>
</reference>
<dbReference type="EMBL" id="JAHESF010000001">
    <property type="protein sequence ID" value="MBT1695337.1"/>
    <property type="molecule type" value="Genomic_DNA"/>
</dbReference>
<dbReference type="CDD" id="cd06171">
    <property type="entry name" value="Sigma70_r4"/>
    <property type="match status" value="1"/>
</dbReference>
<dbReference type="PANTHER" id="PTHR43133">
    <property type="entry name" value="RNA POLYMERASE ECF-TYPE SIGMA FACTO"/>
    <property type="match status" value="1"/>
</dbReference>
<dbReference type="Gene3D" id="1.10.1740.10">
    <property type="match status" value="1"/>
</dbReference>
<protein>
    <submittedName>
        <fullName evidence="7">RNA polymerase sigma factor</fullName>
    </submittedName>
</protein>
<feature type="domain" description="RNA polymerase sigma-70 region 2" evidence="5">
    <location>
        <begin position="34"/>
        <end position="101"/>
    </location>
</feature>
<dbReference type="PANTHER" id="PTHR43133:SF51">
    <property type="entry name" value="RNA POLYMERASE SIGMA FACTOR"/>
    <property type="match status" value="1"/>
</dbReference>
<keyword evidence="4" id="KW-0804">Transcription</keyword>
<dbReference type="SUPFAM" id="SSF88946">
    <property type="entry name" value="Sigma2 domain of RNA polymerase sigma factors"/>
    <property type="match status" value="1"/>
</dbReference>
<keyword evidence="3" id="KW-0731">Sigma factor</keyword>
<dbReference type="InterPro" id="IPR039425">
    <property type="entry name" value="RNA_pol_sigma-70-like"/>
</dbReference>
<comment type="similarity">
    <text evidence="1">Belongs to the sigma-70 factor family. ECF subfamily.</text>
</comment>
<evidence type="ECO:0000256" key="1">
    <source>
        <dbReference type="ARBA" id="ARBA00010641"/>
    </source>
</evidence>
<name>A0AAP2DHX3_9BACT</name>
<dbReference type="Proteomes" id="UP001319200">
    <property type="component" value="Unassembled WGS sequence"/>
</dbReference>
<accession>A0AAP2DHX3</accession>
<dbReference type="InterPro" id="IPR014284">
    <property type="entry name" value="RNA_pol_sigma-70_dom"/>
</dbReference>
<dbReference type="InterPro" id="IPR013324">
    <property type="entry name" value="RNA_pol_sigma_r3/r4-like"/>
</dbReference>